<evidence type="ECO:0000256" key="3">
    <source>
        <dbReference type="ARBA" id="ARBA00038984"/>
    </source>
</evidence>
<dbReference type="Gene3D" id="3.30.360.10">
    <property type="entry name" value="Dihydrodipicolinate Reductase, domain 2"/>
    <property type="match status" value="1"/>
</dbReference>
<dbReference type="Pfam" id="PF22725">
    <property type="entry name" value="GFO_IDH_MocA_C3"/>
    <property type="match status" value="1"/>
</dbReference>
<protein>
    <recommendedName>
        <fullName evidence="3">D-xylose 1-dehydrogenase (NADP(+), D-xylono-1,5-lactone-forming)</fullName>
        <ecNumber evidence="3">1.1.1.179</ecNumber>
    </recommendedName>
    <alternativeName>
        <fullName evidence="4">D-xylose-NADP dehydrogenase</fullName>
    </alternativeName>
</protein>
<evidence type="ECO:0000256" key="4">
    <source>
        <dbReference type="ARBA" id="ARBA00042988"/>
    </source>
</evidence>
<evidence type="ECO:0000259" key="6">
    <source>
        <dbReference type="Pfam" id="PF01408"/>
    </source>
</evidence>
<comment type="caution">
    <text evidence="8">The sequence shown here is derived from an EMBL/GenBank/DDBJ whole genome shotgun (WGS) entry which is preliminary data.</text>
</comment>
<evidence type="ECO:0000259" key="7">
    <source>
        <dbReference type="Pfam" id="PF22725"/>
    </source>
</evidence>
<proteinExistence type="inferred from homology"/>
<comment type="similarity">
    <text evidence="1">Belongs to the Gfo/Idh/MocA family.</text>
</comment>
<dbReference type="EC" id="1.1.1.179" evidence="3"/>
<dbReference type="Proteomes" id="UP000020467">
    <property type="component" value="Unassembled WGS sequence"/>
</dbReference>
<keyword evidence="9" id="KW-1185">Reference proteome</keyword>
<name>A0A010RWM7_9PEZI</name>
<comment type="catalytic activity">
    <reaction evidence="5">
        <text>D-xylose + NADP(+) = D-xylono-1,5-lactone + NADPH + H(+)</text>
        <dbReference type="Rhea" id="RHEA:22000"/>
        <dbReference type="ChEBI" id="CHEBI:15378"/>
        <dbReference type="ChEBI" id="CHEBI:15867"/>
        <dbReference type="ChEBI" id="CHEBI:53455"/>
        <dbReference type="ChEBI" id="CHEBI:57783"/>
        <dbReference type="ChEBI" id="CHEBI:58349"/>
        <dbReference type="EC" id="1.1.1.179"/>
    </reaction>
</comment>
<evidence type="ECO:0000313" key="9">
    <source>
        <dbReference type="Proteomes" id="UP000020467"/>
    </source>
</evidence>
<dbReference type="eggNOG" id="KOG2741">
    <property type="taxonomic scope" value="Eukaryota"/>
</dbReference>
<evidence type="ECO:0000256" key="2">
    <source>
        <dbReference type="ARBA" id="ARBA00023002"/>
    </source>
</evidence>
<dbReference type="OrthoDB" id="6417021at2759"/>
<organism evidence="8 9">
    <name type="scientific">Colletotrichum fioriniae PJ7</name>
    <dbReference type="NCBI Taxonomy" id="1445577"/>
    <lineage>
        <taxon>Eukaryota</taxon>
        <taxon>Fungi</taxon>
        <taxon>Dikarya</taxon>
        <taxon>Ascomycota</taxon>
        <taxon>Pezizomycotina</taxon>
        <taxon>Sordariomycetes</taxon>
        <taxon>Hypocreomycetidae</taxon>
        <taxon>Glomerellales</taxon>
        <taxon>Glomerellaceae</taxon>
        <taxon>Colletotrichum</taxon>
        <taxon>Colletotrichum acutatum species complex</taxon>
    </lineage>
</organism>
<sequence>MASVFGFLRRNYLIFNPPVAPKQDGAIRFGVLGAANIAPMALIIPAKTHPDVKVQSIAARDRKKAEAFAAKHGIPDVKDSYQAVIDDPELDAIYVPLPNGLHYEWALKALQAGKHVLLEKPSVSNAEEAEALFRLPLLKGNGAPVLLEAFHYRFQPSWQYFLGLVDKENVEHVHARAFIPWFALGDDDIRFQYGLAGGGLMDLGTYTVSSIRQTFGVEPEECLTAKFKTMPPPEERADYAWDITWRMANGGTAHAEGAFRTGTLGMGLPRLTVVHKEARVADDDKLPAGQEKTRKRTIEFANFMLGGIWHRIDVVDEFVVKRTGSGEVVKRWTEKTSKKAYTFDEAGLAGKGEEYWFTYRHQLEQFVNRVRGRETSVWVDGEDSISQMRMIDMAYEKAGLPLRKSTGVTI</sequence>
<feature type="domain" description="GFO/IDH/MocA-like oxidoreductase" evidence="7">
    <location>
        <begin position="171"/>
        <end position="262"/>
    </location>
</feature>
<dbReference type="InterPro" id="IPR000683">
    <property type="entry name" value="Gfo/Idh/MocA-like_OxRdtase_N"/>
</dbReference>
<dbReference type="GO" id="GO:0000166">
    <property type="term" value="F:nucleotide binding"/>
    <property type="evidence" value="ECO:0007669"/>
    <property type="project" value="InterPro"/>
</dbReference>
<keyword evidence="2" id="KW-0560">Oxidoreductase</keyword>
<gene>
    <name evidence="8" type="ORF">CFIO01_03499</name>
</gene>
<dbReference type="PANTHER" id="PTHR22604">
    <property type="entry name" value="OXIDOREDUCTASES"/>
    <property type="match status" value="1"/>
</dbReference>
<dbReference type="HOGENOM" id="CLU_023194_5_2_1"/>
<accession>A0A010RWM7</accession>
<evidence type="ECO:0000256" key="5">
    <source>
        <dbReference type="ARBA" id="ARBA00049233"/>
    </source>
</evidence>
<dbReference type="EMBL" id="JARH01000803">
    <property type="protein sequence ID" value="EXF76688.1"/>
    <property type="molecule type" value="Genomic_DNA"/>
</dbReference>
<dbReference type="SUPFAM" id="SSF55347">
    <property type="entry name" value="Glyceraldehyde-3-phosphate dehydrogenase-like, C-terminal domain"/>
    <property type="match status" value="1"/>
</dbReference>
<feature type="domain" description="Gfo/Idh/MocA-like oxidoreductase N-terminal" evidence="6">
    <location>
        <begin position="27"/>
        <end position="135"/>
    </location>
</feature>
<dbReference type="AlphaFoldDB" id="A0A010RWM7"/>
<evidence type="ECO:0000256" key="1">
    <source>
        <dbReference type="ARBA" id="ARBA00010928"/>
    </source>
</evidence>
<dbReference type="Gene3D" id="3.40.50.720">
    <property type="entry name" value="NAD(P)-binding Rossmann-like Domain"/>
    <property type="match status" value="1"/>
</dbReference>
<dbReference type="InterPro" id="IPR055170">
    <property type="entry name" value="GFO_IDH_MocA-like_dom"/>
</dbReference>
<dbReference type="InterPro" id="IPR036291">
    <property type="entry name" value="NAD(P)-bd_dom_sf"/>
</dbReference>
<dbReference type="InterPro" id="IPR050984">
    <property type="entry name" value="Gfo/Idh/MocA_domain"/>
</dbReference>
<dbReference type="GO" id="GO:0047837">
    <property type="term" value="F:D-xylose 1-dehydrogenase (NADP+) activity"/>
    <property type="evidence" value="ECO:0007669"/>
    <property type="project" value="UniProtKB-EC"/>
</dbReference>
<dbReference type="PANTHER" id="PTHR22604:SF105">
    <property type="entry name" value="TRANS-1,2-DIHYDROBENZENE-1,2-DIOL DEHYDROGENASE"/>
    <property type="match status" value="1"/>
</dbReference>
<dbReference type="KEGG" id="cfj:CFIO01_03499"/>
<dbReference type="SUPFAM" id="SSF51735">
    <property type="entry name" value="NAD(P)-binding Rossmann-fold domains"/>
    <property type="match status" value="1"/>
</dbReference>
<evidence type="ECO:0000313" key="8">
    <source>
        <dbReference type="EMBL" id="EXF76688.1"/>
    </source>
</evidence>
<dbReference type="Pfam" id="PF01408">
    <property type="entry name" value="GFO_IDH_MocA"/>
    <property type="match status" value="1"/>
</dbReference>
<reference evidence="8 9" key="1">
    <citation type="submission" date="2014-02" db="EMBL/GenBank/DDBJ databases">
        <title>The genome sequence of Colletotrichum fioriniae PJ7.</title>
        <authorList>
            <person name="Baroncelli R."/>
            <person name="Thon M.R."/>
        </authorList>
    </citation>
    <scope>NUCLEOTIDE SEQUENCE [LARGE SCALE GENOMIC DNA]</scope>
    <source>
        <strain evidence="8 9">PJ7</strain>
    </source>
</reference>